<dbReference type="InterPro" id="IPR030931">
    <property type="entry name" value="Group_II_RT_mat"/>
</dbReference>
<dbReference type="SUPFAM" id="SSF56672">
    <property type="entry name" value="DNA/RNA polymerases"/>
    <property type="match status" value="1"/>
</dbReference>
<protein>
    <submittedName>
        <fullName evidence="3">RNA-directed DNA polymerase (Reverse transcriptase)</fullName>
    </submittedName>
</protein>
<dbReference type="PANTHER" id="PTHR34047:SF8">
    <property type="entry name" value="PROTEIN YKFC"/>
    <property type="match status" value="1"/>
</dbReference>
<keyword evidence="3" id="KW-0695">RNA-directed DNA polymerase</keyword>
<feature type="domain" description="Reverse transcriptase" evidence="2">
    <location>
        <begin position="76"/>
        <end position="309"/>
    </location>
</feature>
<dbReference type="GO" id="GO:0003964">
    <property type="term" value="F:RNA-directed DNA polymerase activity"/>
    <property type="evidence" value="ECO:0007669"/>
    <property type="project" value="UniProtKB-KW"/>
</dbReference>
<dbReference type="KEGG" id="mgm:Mmc1_1986"/>
<sequence length="433" mass="50423">MIKTSIRLQDLRRKIYRKAKIDKSWRFWGLYHHVCKPETLNTAYEMARKNKGAPGIDGVTFEAIEESGVEQFLGEVRKELVSGSYRPLKNRRKAIPKGDGKERVLGIPSIRDRVVQGALKLILEPIFEADFQSGSYGYRPKRMAHQAVNRVAIAIAQGKTQVIDADLKSYFDTVQHDLALRKVSERVDDDQVMHLLKLIFKTSGKRGVPQGGVISPLISNLYLNEVDKMLERAKEVTRKGKYTHIEYARFADDLVILVDGHHRWNGLARKVYQRLGEELAKLKVQLNLEKTRVVDLTRGEDFTFLGFNIRQRMTLQGKQGVLCIPRMKARTSLLGRLKEVFKHLRSQPTEWVVNTINPILRGWVSYFRIGNSSRSFNFVRNWVERKMRRHLMRARVRRGFGWNRWSRDWLYKSLGLFGDYRVVYYQPKSTTSR</sequence>
<dbReference type="EMBL" id="CP000471">
    <property type="protein sequence ID" value="ABK44488.1"/>
    <property type="molecule type" value="Genomic_DNA"/>
</dbReference>
<dbReference type="RefSeq" id="WP_011713626.1">
    <property type="nucleotide sequence ID" value="NC_008576.1"/>
</dbReference>
<proteinExistence type="inferred from homology"/>
<keyword evidence="4" id="KW-1185">Reference proteome</keyword>
<accession>A0L945</accession>
<dbReference type="InterPro" id="IPR043502">
    <property type="entry name" value="DNA/RNA_pol_sf"/>
</dbReference>
<reference evidence="4" key="1">
    <citation type="journal article" date="2009" name="Appl. Environ. Microbiol.">
        <title>Complete genome sequence of the chemolithoautotrophic marine magnetotactic coccus strain MC-1.</title>
        <authorList>
            <person name="Schubbe S."/>
            <person name="Williams T.J."/>
            <person name="Xie G."/>
            <person name="Kiss H.E."/>
            <person name="Brettin T.S."/>
            <person name="Martinez D."/>
            <person name="Ross C.A."/>
            <person name="Schuler D."/>
            <person name="Cox B.L."/>
            <person name="Nealson K.H."/>
            <person name="Bazylinski D.A."/>
        </authorList>
    </citation>
    <scope>NUCLEOTIDE SEQUENCE [LARGE SCALE GENOMIC DNA]</scope>
    <source>
        <strain evidence="4">ATCC BAA-1437 / JCM 17883 / MC-1</strain>
    </source>
</reference>
<evidence type="ECO:0000313" key="3">
    <source>
        <dbReference type="EMBL" id="ABK44488.1"/>
    </source>
</evidence>
<dbReference type="InterPro" id="IPR013597">
    <property type="entry name" value="Mat_intron_G2"/>
</dbReference>
<dbReference type="NCBIfam" id="TIGR04416">
    <property type="entry name" value="group_II_RT_mat"/>
    <property type="match status" value="1"/>
</dbReference>
<evidence type="ECO:0000259" key="2">
    <source>
        <dbReference type="PROSITE" id="PS50878"/>
    </source>
</evidence>
<keyword evidence="3" id="KW-0548">Nucleotidyltransferase</keyword>
<dbReference type="eggNOG" id="COG3344">
    <property type="taxonomic scope" value="Bacteria"/>
</dbReference>
<gene>
    <name evidence="3" type="ordered locus">Mmc1_1986</name>
</gene>
<dbReference type="PANTHER" id="PTHR34047">
    <property type="entry name" value="NUCLEAR INTRON MATURASE 1, MITOCHONDRIAL-RELATED"/>
    <property type="match status" value="1"/>
</dbReference>
<comment type="similarity">
    <text evidence="1">Belongs to the bacterial reverse transcriptase family.</text>
</comment>
<organism evidence="3 4">
    <name type="scientific">Magnetococcus marinus (strain ATCC BAA-1437 / JCM 17883 / MC-1)</name>
    <dbReference type="NCBI Taxonomy" id="156889"/>
    <lineage>
        <taxon>Bacteria</taxon>
        <taxon>Pseudomonadati</taxon>
        <taxon>Pseudomonadota</taxon>
        <taxon>Magnetococcia</taxon>
        <taxon>Magnetococcales</taxon>
        <taxon>Magnetococcaceae</taxon>
        <taxon>Magnetococcus</taxon>
    </lineage>
</organism>
<reference evidence="3 4" key="2">
    <citation type="journal article" date="2012" name="Int. J. Syst. Evol. Microbiol.">
        <title>Magnetococcus marinus gen. nov., sp. nov., a marine, magnetotactic bacterium that represents a novel lineage (Magnetococcaceae fam. nov.; Magnetococcales ord. nov.) at the base of the Alphaproteobacteria.</title>
        <authorList>
            <person name="Bazylinski D.A."/>
            <person name="Williams T.J."/>
            <person name="Lefevre C.T."/>
            <person name="Berg R.J."/>
            <person name="Zhang C.L."/>
            <person name="Bowser S.S."/>
            <person name="Dean A.J."/>
            <person name="Beveridge T.J."/>
        </authorList>
    </citation>
    <scope>NUCLEOTIDE SEQUENCE [LARGE SCALE GENOMIC DNA]</scope>
    <source>
        <strain evidence="4">ATCC BAA-1437 / JCM 17883 / MC-1</strain>
    </source>
</reference>
<dbReference type="InterPro" id="IPR000477">
    <property type="entry name" value="RT_dom"/>
</dbReference>
<dbReference type="HOGENOM" id="CLU_013584_2_0_5"/>
<name>A0L945_MAGMM</name>
<evidence type="ECO:0000256" key="1">
    <source>
        <dbReference type="ARBA" id="ARBA00034120"/>
    </source>
</evidence>
<dbReference type="Pfam" id="PF08388">
    <property type="entry name" value="GIIM"/>
    <property type="match status" value="1"/>
</dbReference>
<evidence type="ECO:0000313" key="4">
    <source>
        <dbReference type="Proteomes" id="UP000002586"/>
    </source>
</evidence>
<dbReference type="OrthoDB" id="9793236at2"/>
<dbReference type="Pfam" id="PF00078">
    <property type="entry name" value="RVT_1"/>
    <property type="match status" value="1"/>
</dbReference>
<dbReference type="InterPro" id="IPR051083">
    <property type="entry name" value="GrpII_Intron_Splice-Mob/Def"/>
</dbReference>
<dbReference type="AlphaFoldDB" id="A0L945"/>
<dbReference type="PROSITE" id="PS50878">
    <property type="entry name" value="RT_POL"/>
    <property type="match status" value="1"/>
</dbReference>
<dbReference type="Proteomes" id="UP000002586">
    <property type="component" value="Chromosome"/>
</dbReference>
<dbReference type="STRING" id="156889.Mmc1_1986"/>
<keyword evidence="3" id="KW-0808">Transferase</keyword>
<dbReference type="CDD" id="cd01651">
    <property type="entry name" value="RT_G2_intron"/>
    <property type="match status" value="1"/>
</dbReference>